<gene>
    <name evidence="1" type="ORF">B9Q02_00295</name>
</gene>
<dbReference type="Proteomes" id="UP000240569">
    <property type="component" value="Unassembled WGS sequence"/>
</dbReference>
<proteinExistence type="predicted"/>
<evidence type="ECO:0000313" key="1">
    <source>
        <dbReference type="EMBL" id="PSN86883.1"/>
    </source>
</evidence>
<protein>
    <submittedName>
        <fullName evidence="1">Uncharacterized protein</fullName>
    </submittedName>
</protein>
<reference evidence="1 2" key="1">
    <citation type="submission" date="2017-04" db="EMBL/GenBank/DDBJ databases">
        <title>Novel microbial lineages endemic to geothermal iron-oxide mats fill important gaps in the evolutionary history of Archaea.</title>
        <authorList>
            <person name="Jay Z.J."/>
            <person name="Beam J.P."/>
            <person name="Dlakic M."/>
            <person name="Rusch D.B."/>
            <person name="Kozubal M.A."/>
            <person name="Inskeep W.P."/>
        </authorList>
    </citation>
    <scope>NUCLEOTIDE SEQUENCE [LARGE SCALE GENOMIC DNA]</scope>
    <source>
        <strain evidence="1">BE_D</strain>
    </source>
</reference>
<dbReference type="AlphaFoldDB" id="A0A2R6AKM2"/>
<accession>A0A2R6AKM2</accession>
<evidence type="ECO:0000313" key="2">
    <source>
        <dbReference type="Proteomes" id="UP000240569"/>
    </source>
</evidence>
<sequence length="75" mass="8709">MIRKREKKKLVLECVKCGATAPYTSSKIEEKVTPVKKSIDVVIETQEEDEKLQQELREAFLESYDMVSEEEEGEE</sequence>
<organism evidence="1 2">
    <name type="scientific">Candidatus Marsarchaeota G1 archaeon BE_D</name>
    <dbReference type="NCBI Taxonomy" id="1978156"/>
    <lineage>
        <taxon>Archaea</taxon>
        <taxon>Candidatus Marsarchaeota</taxon>
        <taxon>Candidatus Marsarchaeota group 1</taxon>
    </lineage>
</organism>
<name>A0A2R6AKM2_9ARCH</name>
<dbReference type="EMBL" id="NEXD01000001">
    <property type="protein sequence ID" value="PSN86883.1"/>
    <property type="molecule type" value="Genomic_DNA"/>
</dbReference>
<comment type="caution">
    <text evidence="1">The sequence shown here is derived from an EMBL/GenBank/DDBJ whole genome shotgun (WGS) entry which is preliminary data.</text>
</comment>